<dbReference type="InterPro" id="IPR013783">
    <property type="entry name" value="Ig-like_fold"/>
</dbReference>
<feature type="domain" description="Immunoglobulin" evidence="7">
    <location>
        <begin position="26"/>
        <end position="128"/>
    </location>
</feature>
<keyword evidence="2" id="KW-1015">Disulfide bond</keyword>
<keyword evidence="5" id="KW-0472">Membrane</keyword>
<dbReference type="FunFam" id="2.60.40.10:FF:000370">
    <property type="entry name" value="CMRF35-like molecule 1"/>
    <property type="match status" value="1"/>
</dbReference>
<evidence type="ECO:0000313" key="9">
    <source>
        <dbReference type="Proteomes" id="UP000550707"/>
    </source>
</evidence>
<dbReference type="SMART" id="SM00409">
    <property type="entry name" value="IG"/>
    <property type="match status" value="1"/>
</dbReference>
<keyword evidence="5" id="KW-1133">Transmembrane helix</keyword>
<dbReference type="Proteomes" id="UP000550707">
    <property type="component" value="Unassembled WGS sequence"/>
</dbReference>
<proteinExistence type="predicted"/>
<dbReference type="SUPFAM" id="SSF48726">
    <property type="entry name" value="Immunoglobulin"/>
    <property type="match status" value="1"/>
</dbReference>
<keyword evidence="5" id="KW-0812">Transmembrane</keyword>
<gene>
    <name evidence="8" type="ORF">HJG59_011264</name>
</gene>
<feature type="region of interest" description="Disordered" evidence="4">
    <location>
        <begin position="193"/>
        <end position="225"/>
    </location>
</feature>
<dbReference type="Gene3D" id="2.60.40.10">
    <property type="entry name" value="Immunoglobulins"/>
    <property type="match status" value="1"/>
</dbReference>
<feature type="compositionally biased region" description="Polar residues" evidence="4">
    <location>
        <begin position="214"/>
        <end position="225"/>
    </location>
</feature>
<reference evidence="8 9" key="1">
    <citation type="journal article" date="2020" name="Nature">
        <title>Six reference-quality genomes reveal evolution of bat adaptations.</title>
        <authorList>
            <person name="Jebb D."/>
            <person name="Huang Z."/>
            <person name="Pippel M."/>
            <person name="Hughes G.M."/>
            <person name="Lavrichenko K."/>
            <person name="Devanna P."/>
            <person name="Winkler S."/>
            <person name="Jermiin L.S."/>
            <person name="Skirmuntt E.C."/>
            <person name="Katzourakis A."/>
            <person name="Burkitt-Gray L."/>
            <person name="Ray D.A."/>
            <person name="Sullivan K.A.M."/>
            <person name="Roscito J.G."/>
            <person name="Kirilenko B.M."/>
            <person name="Davalos L.M."/>
            <person name="Corthals A.P."/>
            <person name="Power M.L."/>
            <person name="Jones G."/>
            <person name="Ransome R.D."/>
            <person name="Dechmann D.K.N."/>
            <person name="Locatelli A.G."/>
            <person name="Puechmaille S.J."/>
            <person name="Fedrigo O."/>
            <person name="Jarvis E.D."/>
            <person name="Hiller M."/>
            <person name="Vernes S.C."/>
            <person name="Myers E.W."/>
            <person name="Teeling E.C."/>
        </authorList>
    </citation>
    <scope>NUCLEOTIDE SEQUENCE [LARGE SCALE GENOMIC DNA]</scope>
    <source>
        <strain evidence="8">MMolMol1</strain>
        <tissue evidence="8">Muscle</tissue>
    </source>
</reference>
<dbReference type="OrthoDB" id="9805957at2759"/>
<dbReference type="InterPro" id="IPR003599">
    <property type="entry name" value="Ig_sub"/>
</dbReference>
<evidence type="ECO:0000259" key="7">
    <source>
        <dbReference type="SMART" id="SM00409"/>
    </source>
</evidence>
<keyword evidence="3" id="KW-0393">Immunoglobulin domain</keyword>
<feature type="signal peptide" evidence="6">
    <location>
        <begin position="1"/>
        <end position="23"/>
    </location>
</feature>
<evidence type="ECO:0000256" key="1">
    <source>
        <dbReference type="ARBA" id="ARBA00022729"/>
    </source>
</evidence>
<dbReference type="CDD" id="cd05716">
    <property type="entry name" value="IgV_pIgR_like"/>
    <property type="match status" value="1"/>
</dbReference>
<dbReference type="InterPro" id="IPR036179">
    <property type="entry name" value="Ig-like_dom_sf"/>
</dbReference>
<dbReference type="Pfam" id="PF07686">
    <property type="entry name" value="V-set"/>
    <property type="match status" value="1"/>
</dbReference>
<evidence type="ECO:0000256" key="2">
    <source>
        <dbReference type="ARBA" id="ARBA00023157"/>
    </source>
</evidence>
<dbReference type="GO" id="GO:0009986">
    <property type="term" value="C:cell surface"/>
    <property type="evidence" value="ECO:0007669"/>
    <property type="project" value="TreeGrafter"/>
</dbReference>
<sequence length="291" mass="32620">MAWEATHLLTLVLLVLLASGSWEQQPESLRKLEGETLSVTCWYRPQEGWKTKAWCRKVSADTCVPLVTHSRPLTVPGRPRYFIQDVPRFSYFTVTMTELRVEDSGFYWCGTLNSLEFSASRAIHLVVSRAPTPPTTQSTWRTFAISPVIDSPPGQGHWNTKVISSVTVVLLLLLVSTLLVILYLRRARGRARAGRDRPACEDEAVHRTDPSLGQRESQLSWGSNQQVGSGDIHYASLMHLKPFSPEDSIYVNTHASPKPTADPFLPVEYASIPKNRPRHSQPAVPPEVPRT</sequence>
<evidence type="ECO:0000256" key="4">
    <source>
        <dbReference type="SAM" id="MobiDB-lite"/>
    </source>
</evidence>
<dbReference type="InterPro" id="IPR052314">
    <property type="entry name" value="Immune_rcpt_domain"/>
</dbReference>
<evidence type="ECO:0000256" key="3">
    <source>
        <dbReference type="ARBA" id="ARBA00023319"/>
    </source>
</evidence>
<evidence type="ECO:0000256" key="5">
    <source>
        <dbReference type="SAM" id="Phobius"/>
    </source>
</evidence>
<keyword evidence="1 6" id="KW-0732">Signal</keyword>
<dbReference type="GO" id="GO:0038023">
    <property type="term" value="F:signaling receptor activity"/>
    <property type="evidence" value="ECO:0007669"/>
    <property type="project" value="TreeGrafter"/>
</dbReference>
<dbReference type="InterPro" id="IPR013106">
    <property type="entry name" value="Ig_V-set"/>
</dbReference>
<dbReference type="InParanoid" id="A0A7J8GQH5"/>
<organism evidence="8 9">
    <name type="scientific">Molossus molossus</name>
    <name type="common">Pallas' mastiff bat</name>
    <name type="synonym">Vespertilio molossus</name>
    <dbReference type="NCBI Taxonomy" id="27622"/>
    <lineage>
        <taxon>Eukaryota</taxon>
        <taxon>Metazoa</taxon>
        <taxon>Chordata</taxon>
        <taxon>Craniata</taxon>
        <taxon>Vertebrata</taxon>
        <taxon>Euteleostomi</taxon>
        <taxon>Mammalia</taxon>
        <taxon>Eutheria</taxon>
        <taxon>Laurasiatheria</taxon>
        <taxon>Chiroptera</taxon>
        <taxon>Yangochiroptera</taxon>
        <taxon>Molossidae</taxon>
        <taxon>Molossus</taxon>
    </lineage>
</organism>
<dbReference type="EMBL" id="JACASF010000008">
    <property type="protein sequence ID" value="KAF6462216.1"/>
    <property type="molecule type" value="Genomic_DNA"/>
</dbReference>
<protein>
    <recommendedName>
        <fullName evidence="7">Immunoglobulin domain-containing protein</fullName>
    </recommendedName>
</protein>
<dbReference type="AlphaFoldDB" id="A0A7J8GQH5"/>
<feature type="region of interest" description="Disordered" evidence="4">
    <location>
        <begin position="251"/>
        <end position="291"/>
    </location>
</feature>
<keyword evidence="9" id="KW-1185">Reference proteome</keyword>
<accession>A0A7J8GQH5</accession>
<comment type="caution">
    <text evidence="8">The sequence shown here is derived from an EMBL/GenBank/DDBJ whole genome shotgun (WGS) entry which is preliminary data.</text>
</comment>
<feature type="transmembrane region" description="Helical" evidence="5">
    <location>
        <begin position="162"/>
        <end position="184"/>
    </location>
</feature>
<feature type="compositionally biased region" description="Basic and acidic residues" evidence="4">
    <location>
        <begin position="193"/>
        <end position="209"/>
    </location>
</feature>
<name>A0A7J8GQH5_MOLMO</name>
<dbReference type="PANTHER" id="PTHR16423:SF10">
    <property type="entry name" value="CRKD-BINDING PROTEIN-RELATED"/>
    <property type="match status" value="1"/>
</dbReference>
<evidence type="ECO:0000256" key="6">
    <source>
        <dbReference type="SAM" id="SignalP"/>
    </source>
</evidence>
<feature type="chain" id="PRO_5029725520" description="Immunoglobulin domain-containing protein" evidence="6">
    <location>
        <begin position="24"/>
        <end position="291"/>
    </location>
</feature>
<evidence type="ECO:0000313" key="8">
    <source>
        <dbReference type="EMBL" id="KAF6462216.1"/>
    </source>
</evidence>
<dbReference type="PANTHER" id="PTHR16423">
    <property type="entry name" value="TREM-LIKE TRANSCRIPT PROTEIN"/>
    <property type="match status" value="1"/>
</dbReference>